<dbReference type="PROSITE" id="PS00138">
    <property type="entry name" value="SUBTILASE_SER"/>
    <property type="match status" value="1"/>
</dbReference>
<keyword evidence="4 5" id="KW-0720">Serine protease</keyword>
<dbReference type="SUPFAM" id="SSF52743">
    <property type="entry name" value="Subtilisin-like"/>
    <property type="match status" value="1"/>
</dbReference>
<evidence type="ECO:0000256" key="4">
    <source>
        <dbReference type="ARBA" id="ARBA00022825"/>
    </source>
</evidence>
<feature type="domain" description="Peptidase S8/S53" evidence="7">
    <location>
        <begin position="421"/>
        <end position="700"/>
    </location>
</feature>
<dbReference type="InterPro" id="IPR036852">
    <property type="entry name" value="Peptidase_S8/S53_dom_sf"/>
</dbReference>
<dbReference type="OrthoDB" id="27270at2157"/>
<feature type="transmembrane region" description="Helical" evidence="6">
    <location>
        <begin position="1384"/>
        <end position="1404"/>
    </location>
</feature>
<keyword evidence="9" id="KW-1185">Reference proteome</keyword>
<protein>
    <submittedName>
        <fullName evidence="8">Peptidase S8</fullName>
    </submittedName>
</protein>
<evidence type="ECO:0000256" key="5">
    <source>
        <dbReference type="RuleBase" id="RU003355"/>
    </source>
</evidence>
<evidence type="ECO:0000313" key="8">
    <source>
        <dbReference type="EMBL" id="PTL88519.1"/>
    </source>
</evidence>
<organism evidence="8 9">
    <name type="scientific">Candidatus Nitrosopelagicus brevis</name>
    <dbReference type="NCBI Taxonomy" id="1410606"/>
    <lineage>
        <taxon>Archaea</taxon>
        <taxon>Nitrososphaerota</taxon>
    </lineage>
</organism>
<dbReference type="GO" id="GO:0006508">
    <property type="term" value="P:proteolysis"/>
    <property type="evidence" value="ECO:0007669"/>
    <property type="project" value="UniProtKB-KW"/>
</dbReference>
<dbReference type="EMBL" id="LXWN01000001">
    <property type="protein sequence ID" value="PTL88519.1"/>
    <property type="molecule type" value="Genomic_DNA"/>
</dbReference>
<comment type="similarity">
    <text evidence="1 5">Belongs to the peptidase S8 family.</text>
</comment>
<comment type="caution">
    <text evidence="8">The sequence shown here is derived from an EMBL/GenBank/DDBJ whole genome shotgun (WGS) entry which is preliminary data.</text>
</comment>
<keyword evidence="6" id="KW-0812">Transmembrane</keyword>
<dbReference type="GO" id="GO:0004252">
    <property type="term" value="F:serine-type endopeptidase activity"/>
    <property type="evidence" value="ECO:0007669"/>
    <property type="project" value="InterPro"/>
</dbReference>
<evidence type="ECO:0000256" key="6">
    <source>
        <dbReference type="SAM" id="Phobius"/>
    </source>
</evidence>
<evidence type="ECO:0000259" key="7">
    <source>
        <dbReference type="Pfam" id="PF00082"/>
    </source>
</evidence>
<dbReference type="Proteomes" id="UP000241022">
    <property type="component" value="Unassembled WGS sequence"/>
</dbReference>
<keyword evidence="6" id="KW-1133">Transmembrane helix</keyword>
<accession>A0A2R6TCY2</accession>
<evidence type="ECO:0000256" key="1">
    <source>
        <dbReference type="ARBA" id="ARBA00011073"/>
    </source>
</evidence>
<evidence type="ECO:0000256" key="3">
    <source>
        <dbReference type="ARBA" id="ARBA00022801"/>
    </source>
</evidence>
<dbReference type="PANTHER" id="PTHR43806:SF11">
    <property type="entry name" value="CEREVISIN-RELATED"/>
    <property type="match status" value="1"/>
</dbReference>
<dbReference type="PANTHER" id="PTHR43806">
    <property type="entry name" value="PEPTIDASE S8"/>
    <property type="match status" value="1"/>
</dbReference>
<gene>
    <name evidence="8" type="ORF">A7X95_04160</name>
</gene>
<evidence type="ECO:0000313" key="9">
    <source>
        <dbReference type="Proteomes" id="UP000241022"/>
    </source>
</evidence>
<dbReference type="RefSeq" id="WP_048106108.1">
    <property type="nucleotide sequence ID" value="NZ_CP007026.1"/>
</dbReference>
<dbReference type="InterPro" id="IPR023828">
    <property type="entry name" value="Peptidase_S8_Ser-AS"/>
</dbReference>
<dbReference type="InterPro" id="IPR000209">
    <property type="entry name" value="Peptidase_S8/S53_dom"/>
</dbReference>
<dbReference type="InterPro" id="IPR015500">
    <property type="entry name" value="Peptidase_S8_subtilisin-rel"/>
</dbReference>
<dbReference type="Gene3D" id="3.40.50.200">
    <property type="entry name" value="Peptidase S8/S53 domain"/>
    <property type="match status" value="2"/>
</dbReference>
<dbReference type="PROSITE" id="PS51892">
    <property type="entry name" value="SUBTILASE"/>
    <property type="match status" value="1"/>
</dbReference>
<evidence type="ECO:0000256" key="2">
    <source>
        <dbReference type="ARBA" id="ARBA00022670"/>
    </source>
</evidence>
<dbReference type="InterPro" id="IPR023827">
    <property type="entry name" value="Peptidase_S8_Asp-AS"/>
</dbReference>
<keyword evidence="3 5" id="KW-0378">Hydrolase</keyword>
<dbReference type="Pfam" id="PF00082">
    <property type="entry name" value="Peptidase_S8"/>
    <property type="match status" value="1"/>
</dbReference>
<name>A0A2R6TCY2_9ARCH</name>
<reference evidence="8 9" key="1">
    <citation type="submission" date="2018-04" db="EMBL/GenBank/DDBJ databases">
        <title>Transcriptomics of ammonia oxidizing archaea.</title>
        <authorList>
            <person name="Carini P."/>
        </authorList>
    </citation>
    <scope>NUCLEOTIDE SEQUENCE [LARGE SCALE GENOMIC DNA]</scope>
    <source>
        <strain evidence="8 9">U25</strain>
    </source>
</reference>
<keyword evidence="2 5" id="KW-0645">Protease</keyword>
<dbReference type="PROSITE" id="PS00136">
    <property type="entry name" value="SUBTILASE_ASP"/>
    <property type="match status" value="1"/>
</dbReference>
<proteinExistence type="inferred from homology"/>
<sequence length="1414" mass="156451">MMKLVLFLVLLIITLPLISESFSYFDADMINQNLENKNYNFKESNSGIIQFNEPSNEQQVKRYLIFGKGSISEIGNFVQTPYSISASNGFFSIVTVPESTLSIFQSKGFHIIEDFQLDFHSKYISKNNVSQISTIGNIANSERVHNLYNVTGNDITIAIIDTGVDFSNPDMQHALARDSENFPIMLDPDGQGLILTNATFAANIDQYGTIKNFTKSSLYNTTSDVYVKPRGGGVFLNIEQNGDGTSLLVYNSMFPMFGSSPLLNGTLNDDMRIGTDKHDYIESKSGIYHLGVMYQGSPSQPQVVPVLVVDSKESGYYDTIIPDMSTSWQDFTKNSTDKKIEFDFDFTDDVHHVIGDGNEFLIYDYDNDGEFDYSVGTLGAQVLDIYGVIENESEIDDTFGAINGTLLPPINRNGEFFGVMTDVQGHGTGSAGTIISKGLVEYDIYNDTKKFNIRGVAPDAKIIPVKALWFGDILYAWLWSAGFDNDDIEWNFSGNTRADIISNSWGVSTFPNFEYAPGFDLLSLVMTTLSLPNSFSEDYPGVLMVSSAGNSGHGYGTIGLPNASPTGISVGATTNNVFVGYGPFKDEPRFGNSTKYSDHVVDFSSRGPTLIGDPKPDLMSIGAYSFTPASVTKPSQDYDQDPFGMFGGTSMSAPIVSGTAALVMQELKDNSKSFSPADVKNILMSTANDMHNDVFTQGSGMVDSLDAIRLINGEGGVFKVHTTDSSKNLNQILELPLKNLNYTSIGMSSPEISLENTPQTSWFGGRLNPGATTSASFKIENPTNSTLTIKILPENLKLIEKFIYDGTTEPHLQDSYHNKSKVYRPNYIPLTNLTNSENLQTDFPKIIPEDSSLLVLNANFSFDNFMNQTNPIYADDLKISSLYLYDWKDKNDDSEIASDELTLVNRGGSWGTMQELRVSKPTEYFENEPIVGVYPVPERYSFWGGSIKENATSFDYSLSASYFKKDSWADIILDKEIISIPPKQSMDVSVKIETQKDQTTGIYDGFIKFEGEHHSVNVPVSYVIVEKVEKDIPFTLIGQNNDVNFGNEYVKGAFDMTNRYMAGDWRQYYLDVQDNTINNASIELSWKNENTNFSAFVLDPQGKIISTNMPTGVFGHFMNWASLDWLGSSPFSQGGGFFPVKNKDNTSTLIFAPINQTGTHSLLIHSTLFEGKDITEPVTLVAKFSTLTSDNIPPQIILELDDFVKSDHIIIPEIIEDNLASITYTLDGNLIQVNTTGFNSNNLDDGKHSLTINAIDKFGLATSETFDFTLDSELPNLELQSQNNTVVSKRLDIQVSISDQNLPKSNYLSFLLPTGERIVDQKSYSFDVSDLDEGEYFIEVSAQDMAKNSVLSKIIFEIDHSVVDPPKTSISTISPEMVGSDQNYLLAIIIAVIAIVIVSVLVILKQKSKVTPKN</sequence>
<dbReference type="GeneID" id="24817148"/>
<dbReference type="InterPro" id="IPR050131">
    <property type="entry name" value="Peptidase_S8_subtilisin-like"/>
</dbReference>
<dbReference type="PRINTS" id="PR00723">
    <property type="entry name" value="SUBTILISIN"/>
</dbReference>
<keyword evidence="6" id="KW-0472">Membrane</keyword>